<name>A0A7L5DKP4_9BACT</name>
<dbReference type="SUPFAM" id="SSF88723">
    <property type="entry name" value="PIN domain-like"/>
    <property type="match status" value="1"/>
</dbReference>
<dbReference type="Pfam" id="PF13470">
    <property type="entry name" value="PIN_3"/>
    <property type="match status" value="1"/>
</dbReference>
<protein>
    <submittedName>
        <fullName evidence="2">Putative toxin-antitoxin system toxin component, PIN family</fullName>
    </submittedName>
</protein>
<organism evidence="2 3">
    <name type="scientific">Spirosoma rhododendri</name>
    <dbReference type="NCBI Taxonomy" id="2728024"/>
    <lineage>
        <taxon>Bacteria</taxon>
        <taxon>Pseudomonadati</taxon>
        <taxon>Bacteroidota</taxon>
        <taxon>Cytophagia</taxon>
        <taxon>Cytophagales</taxon>
        <taxon>Cytophagaceae</taxon>
        <taxon>Spirosoma</taxon>
    </lineage>
</organism>
<keyword evidence="3" id="KW-1185">Reference proteome</keyword>
<feature type="domain" description="PIN" evidence="1">
    <location>
        <begin position="13"/>
        <end position="119"/>
    </location>
</feature>
<evidence type="ECO:0000313" key="3">
    <source>
        <dbReference type="Proteomes" id="UP000501128"/>
    </source>
</evidence>
<proteinExistence type="predicted"/>
<dbReference type="RefSeq" id="WP_169550026.1">
    <property type="nucleotide sequence ID" value="NZ_CP051677.1"/>
</dbReference>
<accession>A0A7L5DKP4</accession>
<dbReference type="NCBIfam" id="TIGR00305">
    <property type="entry name" value="putative toxin-antitoxin system toxin component, PIN family"/>
    <property type="match status" value="1"/>
</dbReference>
<dbReference type="InterPro" id="IPR002716">
    <property type="entry name" value="PIN_dom"/>
</dbReference>
<evidence type="ECO:0000259" key="1">
    <source>
        <dbReference type="Pfam" id="PF13470"/>
    </source>
</evidence>
<reference evidence="2 3" key="1">
    <citation type="submission" date="2020-04" db="EMBL/GenBank/DDBJ databases">
        <title>Genome sequencing of novel species.</title>
        <authorList>
            <person name="Heo J."/>
            <person name="Kim S.-J."/>
            <person name="Kim J.-S."/>
            <person name="Hong S.-B."/>
            <person name="Kwon S.-W."/>
        </authorList>
    </citation>
    <scope>NUCLEOTIDE SEQUENCE [LARGE SCALE GENOMIC DNA]</scope>
    <source>
        <strain evidence="2 3">CJU-R4</strain>
    </source>
</reference>
<dbReference type="KEGG" id="srho:HH216_06360"/>
<evidence type="ECO:0000313" key="2">
    <source>
        <dbReference type="EMBL" id="QJD78082.1"/>
    </source>
</evidence>
<dbReference type="InterPro" id="IPR002850">
    <property type="entry name" value="PIN_toxin-like"/>
</dbReference>
<dbReference type="Proteomes" id="UP000501128">
    <property type="component" value="Chromosome"/>
</dbReference>
<sequence>METPLRLPASTSVVFDTNVLISTFVFPGFAADVYDFCVIHFGLYTSEWIVSELFNRKLDVKFKYSPERRSQIIDVIRERHTVVLPTNEMPTDCRDADDNNVIQASLFVNADFLITGDRDLLDLNRVGQTKIISPKAFFELYIV</sequence>
<dbReference type="InterPro" id="IPR029060">
    <property type="entry name" value="PIN-like_dom_sf"/>
</dbReference>
<dbReference type="AlphaFoldDB" id="A0A7L5DKP4"/>
<dbReference type="PANTHER" id="PTHR34610:SF3">
    <property type="entry name" value="SSL7007 PROTEIN"/>
    <property type="match status" value="1"/>
</dbReference>
<dbReference type="EMBL" id="CP051677">
    <property type="protein sequence ID" value="QJD78082.1"/>
    <property type="molecule type" value="Genomic_DNA"/>
</dbReference>
<gene>
    <name evidence="2" type="ORF">HH216_06360</name>
</gene>
<dbReference type="PANTHER" id="PTHR34610">
    <property type="entry name" value="SSL7007 PROTEIN"/>
    <property type="match status" value="1"/>
</dbReference>